<gene>
    <name evidence="1" type="ORF">FBZ93_116129</name>
</gene>
<organism evidence="1 2">
    <name type="scientific">Bradyrhizobium macuxiense</name>
    <dbReference type="NCBI Taxonomy" id="1755647"/>
    <lineage>
        <taxon>Bacteria</taxon>
        <taxon>Pseudomonadati</taxon>
        <taxon>Pseudomonadota</taxon>
        <taxon>Alphaproteobacteria</taxon>
        <taxon>Hyphomicrobiales</taxon>
        <taxon>Nitrobacteraceae</taxon>
        <taxon>Bradyrhizobium</taxon>
    </lineage>
</organism>
<dbReference type="AlphaFoldDB" id="A0A560L222"/>
<comment type="caution">
    <text evidence="1">The sequence shown here is derived from an EMBL/GenBank/DDBJ whole genome shotgun (WGS) entry which is preliminary data.</text>
</comment>
<dbReference type="EMBL" id="VITY01000016">
    <property type="protein sequence ID" value="TWB89412.1"/>
    <property type="molecule type" value="Genomic_DNA"/>
</dbReference>
<evidence type="ECO:0000313" key="2">
    <source>
        <dbReference type="Proteomes" id="UP000321304"/>
    </source>
</evidence>
<sequence length="151" mass="17106">MANEPRRKSLAILNFEDDLKAASEARGAERWKFDRRGDLELWVTVAPAGHEADLYVARLFWLDYPGEKPPSVKFVDPSTGRLDIAKAWPMANGFRPGSFDICANWTAEGFVTHPEWATSDSRWNCTGNIILKVIRFLQQELDNTYSGRCNG</sequence>
<keyword evidence="2" id="KW-1185">Reference proteome</keyword>
<dbReference type="Proteomes" id="UP000321304">
    <property type="component" value="Unassembled WGS sequence"/>
</dbReference>
<name>A0A560L222_9BRAD</name>
<proteinExistence type="predicted"/>
<accession>A0A560L222</accession>
<evidence type="ECO:0000313" key="1">
    <source>
        <dbReference type="EMBL" id="TWB89412.1"/>
    </source>
</evidence>
<dbReference type="OrthoDB" id="9256012at2"/>
<dbReference type="RefSeq" id="WP_146991721.1">
    <property type="nucleotide sequence ID" value="NZ_VITY01000016.1"/>
</dbReference>
<reference evidence="1 2" key="1">
    <citation type="submission" date="2019-06" db="EMBL/GenBank/DDBJ databases">
        <title>Genomic Encyclopedia of Type Strains, Phase IV (KMG-V): Genome sequencing to study the core and pangenomes of soil and plant-associated prokaryotes.</title>
        <authorList>
            <person name="Whitman W."/>
        </authorList>
    </citation>
    <scope>NUCLEOTIDE SEQUENCE [LARGE SCALE GENOMIC DNA]</scope>
    <source>
        <strain evidence="1 2">BR 10355</strain>
    </source>
</reference>
<protein>
    <submittedName>
        <fullName evidence="1">Uncharacterized protein</fullName>
    </submittedName>
</protein>